<evidence type="ECO:0000313" key="4">
    <source>
        <dbReference type="Proteomes" id="UP001318860"/>
    </source>
</evidence>
<dbReference type="EMBL" id="JABTTQ020003506">
    <property type="protein sequence ID" value="KAK6116035.1"/>
    <property type="molecule type" value="Genomic_DNA"/>
</dbReference>
<dbReference type="PANTHER" id="PTHR33595">
    <property type="entry name" value="VON WILLEBRAND FACTOR A DOMAIN PROTEIN"/>
    <property type="match status" value="1"/>
</dbReference>
<sequence>MMQTINPYASARTAEIMSRYRPIAPKPESSNPNSMAENENSGLPNGIRKSPYLRNVWAHLQARPTRTRKRGRTAAFAPPSVKRARTCLQGLSPPFQVTNSPAKNLAMHGFTIAGNGVLSAAQPQISLVPMNCCLDSAVTTLAESVALPLFCGAPAQPTVINKGKEIDLNMTAADQVPEELDLLPQLQEPAKPSVISPRPVRPVGSSIFVESISDDLRREIMAAMGPEEVEEIVEAENVPTIVSDSNNKVRMCNAAYKELVGQPECGWLDCASAGKICGGGACRRIGGEISVQFLESKKVEMCMHGFSCRVKIEWESKGKKNSVNANCNGVKLACEGKDYQFLWSIGSNGDAYEGDADNHIYWHRFQPMPKELTSAEAMAEDDGGVAGAQDSNVVSLQIVYGRYIG</sequence>
<name>A0ABR0U1P3_REHGL</name>
<evidence type="ECO:0000259" key="2">
    <source>
        <dbReference type="Pfam" id="PF25821"/>
    </source>
</evidence>
<proteinExistence type="predicted"/>
<evidence type="ECO:0000313" key="3">
    <source>
        <dbReference type="EMBL" id="KAK6116035.1"/>
    </source>
</evidence>
<dbReference type="Proteomes" id="UP001318860">
    <property type="component" value="Unassembled WGS sequence"/>
</dbReference>
<comment type="caution">
    <text evidence="3">The sequence shown here is derived from an EMBL/GenBank/DDBJ whole genome shotgun (WGS) entry which is preliminary data.</text>
</comment>
<gene>
    <name evidence="3" type="ORF">DH2020_008304</name>
</gene>
<organism evidence="3 4">
    <name type="scientific">Rehmannia glutinosa</name>
    <name type="common">Chinese foxglove</name>
    <dbReference type="NCBI Taxonomy" id="99300"/>
    <lineage>
        <taxon>Eukaryota</taxon>
        <taxon>Viridiplantae</taxon>
        <taxon>Streptophyta</taxon>
        <taxon>Embryophyta</taxon>
        <taxon>Tracheophyta</taxon>
        <taxon>Spermatophyta</taxon>
        <taxon>Magnoliopsida</taxon>
        <taxon>eudicotyledons</taxon>
        <taxon>Gunneridae</taxon>
        <taxon>Pentapetalae</taxon>
        <taxon>asterids</taxon>
        <taxon>lamiids</taxon>
        <taxon>Lamiales</taxon>
        <taxon>Orobanchaceae</taxon>
        <taxon>Rehmannieae</taxon>
        <taxon>Rehmannia</taxon>
    </lineage>
</organism>
<feature type="domain" description="DUF7950" evidence="2">
    <location>
        <begin position="204"/>
        <end position="336"/>
    </location>
</feature>
<protein>
    <recommendedName>
        <fullName evidence="2">DUF7950 domain-containing protein</fullName>
    </recommendedName>
</protein>
<keyword evidence="4" id="KW-1185">Reference proteome</keyword>
<feature type="region of interest" description="Disordered" evidence="1">
    <location>
        <begin position="23"/>
        <end position="47"/>
    </location>
</feature>
<feature type="compositionally biased region" description="Polar residues" evidence="1">
    <location>
        <begin position="28"/>
        <end position="43"/>
    </location>
</feature>
<dbReference type="PANTHER" id="PTHR33595:SF3">
    <property type="entry name" value="PAS DOMAIN-CONTAINING PROTEIN"/>
    <property type="match status" value="1"/>
</dbReference>
<dbReference type="Pfam" id="PF25821">
    <property type="entry name" value="DUF7950"/>
    <property type="match status" value="1"/>
</dbReference>
<dbReference type="InterPro" id="IPR057710">
    <property type="entry name" value="DUF7950"/>
</dbReference>
<accession>A0ABR0U1P3</accession>
<reference evidence="3 4" key="1">
    <citation type="journal article" date="2021" name="Comput. Struct. Biotechnol. J.">
        <title>De novo genome assembly of the potent medicinal plant Rehmannia glutinosa using nanopore technology.</title>
        <authorList>
            <person name="Ma L."/>
            <person name="Dong C."/>
            <person name="Song C."/>
            <person name="Wang X."/>
            <person name="Zheng X."/>
            <person name="Niu Y."/>
            <person name="Chen S."/>
            <person name="Feng W."/>
        </authorList>
    </citation>
    <scope>NUCLEOTIDE SEQUENCE [LARGE SCALE GENOMIC DNA]</scope>
    <source>
        <strain evidence="3">DH-2019</strain>
    </source>
</reference>
<evidence type="ECO:0000256" key="1">
    <source>
        <dbReference type="SAM" id="MobiDB-lite"/>
    </source>
</evidence>